<dbReference type="Proteomes" id="UP000642920">
    <property type="component" value="Unassembled WGS sequence"/>
</dbReference>
<comment type="caution">
    <text evidence="2">The sequence shown here is derived from an EMBL/GenBank/DDBJ whole genome shotgun (WGS) entry which is preliminary data.</text>
</comment>
<dbReference type="Gene3D" id="3.90.550.10">
    <property type="entry name" value="Spore Coat Polysaccharide Biosynthesis Protein SpsA, Chain A"/>
    <property type="match status" value="1"/>
</dbReference>
<dbReference type="PANTHER" id="PTHR43685">
    <property type="entry name" value="GLYCOSYLTRANSFERASE"/>
    <property type="match status" value="1"/>
</dbReference>
<dbReference type="InterPro" id="IPR050834">
    <property type="entry name" value="Glycosyltransf_2"/>
</dbReference>
<feature type="domain" description="Glycosyltransferase 2-like" evidence="1">
    <location>
        <begin position="10"/>
        <end position="154"/>
    </location>
</feature>
<reference evidence="2" key="1">
    <citation type="submission" date="2021-01" db="EMBL/GenBank/DDBJ databases">
        <title>Marivirga sp. nov., isolated from intertidal surface sediments.</title>
        <authorList>
            <person name="Zhang M."/>
        </authorList>
    </citation>
    <scope>NUCLEOTIDE SEQUENCE</scope>
    <source>
        <strain evidence="2">SM1354</strain>
    </source>
</reference>
<dbReference type="EMBL" id="JAERQG010000001">
    <property type="protein sequence ID" value="MBL0764322.1"/>
    <property type="molecule type" value="Genomic_DNA"/>
</dbReference>
<dbReference type="SUPFAM" id="SSF53448">
    <property type="entry name" value="Nucleotide-diphospho-sugar transferases"/>
    <property type="match status" value="1"/>
</dbReference>
<dbReference type="InterPro" id="IPR001173">
    <property type="entry name" value="Glyco_trans_2-like"/>
</dbReference>
<organism evidence="2 3">
    <name type="scientific">Marivirga atlantica</name>
    <dbReference type="NCBI Taxonomy" id="1548457"/>
    <lineage>
        <taxon>Bacteria</taxon>
        <taxon>Pseudomonadati</taxon>
        <taxon>Bacteroidota</taxon>
        <taxon>Cytophagia</taxon>
        <taxon>Cytophagales</taxon>
        <taxon>Marivirgaceae</taxon>
        <taxon>Marivirga</taxon>
    </lineage>
</organism>
<dbReference type="CDD" id="cd00761">
    <property type="entry name" value="Glyco_tranf_GTA_type"/>
    <property type="match status" value="1"/>
</dbReference>
<dbReference type="RefSeq" id="WP_201917796.1">
    <property type="nucleotide sequence ID" value="NZ_JAERQG010000001.1"/>
</dbReference>
<dbReference type="PANTHER" id="PTHR43685:SF2">
    <property type="entry name" value="GLYCOSYLTRANSFERASE 2-LIKE DOMAIN-CONTAINING PROTEIN"/>
    <property type="match status" value="1"/>
</dbReference>
<keyword evidence="3" id="KW-1185">Reference proteome</keyword>
<name>A0A937AKD5_9BACT</name>
<dbReference type="InterPro" id="IPR029044">
    <property type="entry name" value="Nucleotide-diphossugar_trans"/>
</dbReference>
<evidence type="ECO:0000313" key="3">
    <source>
        <dbReference type="Proteomes" id="UP000642920"/>
    </source>
</evidence>
<dbReference type="AlphaFoldDB" id="A0A937AKD5"/>
<accession>A0A937AKD5</accession>
<evidence type="ECO:0000259" key="1">
    <source>
        <dbReference type="Pfam" id="PF00535"/>
    </source>
</evidence>
<dbReference type="Pfam" id="PF00535">
    <property type="entry name" value="Glycos_transf_2"/>
    <property type="match status" value="1"/>
</dbReference>
<proteinExistence type="predicted"/>
<gene>
    <name evidence="2" type="ORF">JKP34_03600</name>
</gene>
<sequence>MDNKYHPLVSIVIPNYNRESLIEETLNSVLQQTINNWECIIVDDGSTDNSINLIKHFTEKDNRFKLILRDRKPKGASTCRNIGIAHSRSQYIVFLDSDDLLAPFSLQTRLSFIEKNKPLDLAVFSTIGFKEEPGDYNLVWNILNKEKNPSHLRRLLIGDTPWATLSCIWRKTFLERIGGWEEKSICWQDWELHIRALLEGAQYSCFETTPDSYYRCEHNHVSIGKNERKKEHLLSRRQTIYNLWIKYDKELKARKVRFYFMLWAFRLTIFLREIDEKYEANETWRLCEKLGFVLSMRYLLWSIYLRKEYYLEENKNTLLKKILDKVFYNLLKPHFWDTKNTFKKIIV</sequence>
<protein>
    <submittedName>
        <fullName evidence="2">Glycosyltransferase family 2 protein</fullName>
    </submittedName>
</protein>
<evidence type="ECO:0000313" key="2">
    <source>
        <dbReference type="EMBL" id="MBL0764322.1"/>
    </source>
</evidence>